<evidence type="ECO:0000256" key="7">
    <source>
        <dbReference type="SAM" id="MobiDB-lite"/>
    </source>
</evidence>
<dbReference type="Proteomes" id="UP000178681">
    <property type="component" value="Unassembled WGS sequence"/>
</dbReference>
<keyword evidence="2 6" id="KW-0889">Transcription antitermination</keyword>
<sequence>MSANRHLGRIVALQTLYEEDFRRECEDKAFKLKDVLARNIERYRETIDDKKFIELLVKGVSDHQQEIDDIIRPVAPEWPIEQIARVDRIILRIGVYELIFAVDVPPKVAINEAVELAKAFGGDNSSKFINGVLGTVLRNKEAGAKAPSKKLPVDSKKVKKSKKVAK</sequence>
<dbReference type="SUPFAM" id="SSF48013">
    <property type="entry name" value="NusB-like"/>
    <property type="match status" value="1"/>
</dbReference>
<dbReference type="Pfam" id="PF01029">
    <property type="entry name" value="NusB"/>
    <property type="match status" value="1"/>
</dbReference>
<evidence type="ECO:0000256" key="2">
    <source>
        <dbReference type="ARBA" id="ARBA00022814"/>
    </source>
</evidence>
<dbReference type="InterPro" id="IPR006027">
    <property type="entry name" value="NusB_RsmB_TIM44"/>
</dbReference>
<feature type="compositionally biased region" description="Basic residues" evidence="7">
    <location>
        <begin position="157"/>
        <end position="166"/>
    </location>
</feature>
<dbReference type="GO" id="GO:0003723">
    <property type="term" value="F:RNA binding"/>
    <property type="evidence" value="ECO:0007669"/>
    <property type="project" value="UniProtKB-UniRule"/>
</dbReference>
<comment type="function">
    <text evidence="6">Involved in transcription antitermination. Required for transcription of ribosomal RNA (rRNA) genes. Binds specifically to the boxA antiterminator sequence of the ribosomal RNA (rrn) operons.</text>
</comment>
<dbReference type="InterPro" id="IPR011605">
    <property type="entry name" value="NusB_fam"/>
</dbReference>
<dbReference type="NCBIfam" id="TIGR01951">
    <property type="entry name" value="nusB"/>
    <property type="match status" value="1"/>
</dbReference>
<dbReference type="GO" id="GO:0031564">
    <property type="term" value="P:transcription antitermination"/>
    <property type="evidence" value="ECO:0007669"/>
    <property type="project" value="UniProtKB-KW"/>
</dbReference>
<dbReference type="Gene3D" id="1.10.940.10">
    <property type="entry name" value="NusB-like"/>
    <property type="match status" value="1"/>
</dbReference>
<accession>A0A1F5Z5G2</accession>
<dbReference type="STRING" id="1798377.A2872_00005"/>
<keyword evidence="3 6" id="KW-0694">RNA-binding</keyword>
<dbReference type="GO" id="GO:0005829">
    <property type="term" value="C:cytosol"/>
    <property type="evidence" value="ECO:0007669"/>
    <property type="project" value="TreeGrafter"/>
</dbReference>
<evidence type="ECO:0000256" key="3">
    <source>
        <dbReference type="ARBA" id="ARBA00022884"/>
    </source>
</evidence>
<evidence type="ECO:0000256" key="1">
    <source>
        <dbReference type="ARBA" id="ARBA00005952"/>
    </source>
</evidence>
<keyword evidence="4 6" id="KW-0805">Transcription regulation</keyword>
<comment type="similarity">
    <text evidence="1 6">Belongs to the NusB family.</text>
</comment>
<dbReference type="InterPro" id="IPR035926">
    <property type="entry name" value="NusB-like_sf"/>
</dbReference>
<comment type="caution">
    <text evidence="9">The sequence shown here is derived from an EMBL/GenBank/DDBJ whole genome shotgun (WGS) entry which is preliminary data.</text>
</comment>
<feature type="region of interest" description="Disordered" evidence="7">
    <location>
        <begin position="145"/>
        <end position="166"/>
    </location>
</feature>
<dbReference type="EMBL" id="MFJG01000004">
    <property type="protein sequence ID" value="OGG07623.1"/>
    <property type="molecule type" value="Genomic_DNA"/>
</dbReference>
<proteinExistence type="inferred from homology"/>
<evidence type="ECO:0000313" key="9">
    <source>
        <dbReference type="EMBL" id="OGG07623.1"/>
    </source>
</evidence>
<evidence type="ECO:0000259" key="8">
    <source>
        <dbReference type="Pfam" id="PF01029"/>
    </source>
</evidence>
<name>A0A1F5Z5G2_9BACT</name>
<dbReference type="AlphaFoldDB" id="A0A1F5Z5G2"/>
<evidence type="ECO:0000256" key="6">
    <source>
        <dbReference type="HAMAP-Rule" id="MF_00073"/>
    </source>
</evidence>
<dbReference type="PANTHER" id="PTHR11078">
    <property type="entry name" value="N UTILIZATION SUBSTANCE PROTEIN B-RELATED"/>
    <property type="match status" value="1"/>
</dbReference>
<evidence type="ECO:0000256" key="4">
    <source>
        <dbReference type="ARBA" id="ARBA00023015"/>
    </source>
</evidence>
<organism evidence="9 10">
    <name type="scientific">Candidatus Gottesmanbacteria bacterium RIFCSPHIGHO2_01_FULL_42_12</name>
    <dbReference type="NCBI Taxonomy" id="1798377"/>
    <lineage>
        <taxon>Bacteria</taxon>
        <taxon>Candidatus Gottesmaniibacteriota</taxon>
    </lineage>
</organism>
<reference evidence="9 10" key="1">
    <citation type="journal article" date="2016" name="Nat. Commun.">
        <title>Thousands of microbial genomes shed light on interconnected biogeochemical processes in an aquifer system.</title>
        <authorList>
            <person name="Anantharaman K."/>
            <person name="Brown C.T."/>
            <person name="Hug L.A."/>
            <person name="Sharon I."/>
            <person name="Castelle C.J."/>
            <person name="Probst A.J."/>
            <person name="Thomas B.C."/>
            <person name="Singh A."/>
            <person name="Wilkins M.J."/>
            <person name="Karaoz U."/>
            <person name="Brodie E.L."/>
            <person name="Williams K.H."/>
            <person name="Hubbard S.S."/>
            <person name="Banfield J.F."/>
        </authorList>
    </citation>
    <scope>NUCLEOTIDE SEQUENCE [LARGE SCALE GENOMIC DNA]</scope>
</reference>
<keyword evidence="5 6" id="KW-0804">Transcription</keyword>
<dbReference type="HAMAP" id="MF_00073">
    <property type="entry name" value="NusB"/>
    <property type="match status" value="1"/>
</dbReference>
<protein>
    <recommendedName>
        <fullName evidence="6">Transcription antitermination protein NusB</fullName>
    </recommendedName>
    <alternativeName>
        <fullName evidence="6">Antitermination factor NusB</fullName>
    </alternativeName>
</protein>
<feature type="domain" description="NusB/RsmB/TIM44" evidence="8">
    <location>
        <begin position="9"/>
        <end position="138"/>
    </location>
</feature>
<evidence type="ECO:0000313" key="10">
    <source>
        <dbReference type="Proteomes" id="UP000178681"/>
    </source>
</evidence>
<evidence type="ECO:0000256" key="5">
    <source>
        <dbReference type="ARBA" id="ARBA00023163"/>
    </source>
</evidence>
<dbReference type="GO" id="GO:0006353">
    <property type="term" value="P:DNA-templated transcription termination"/>
    <property type="evidence" value="ECO:0007669"/>
    <property type="project" value="UniProtKB-UniRule"/>
</dbReference>
<gene>
    <name evidence="6" type="primary">nusB</name>
    <name evidence="9" type="ORF">A2872_00005</name>
</gene>
<dbReference type="PANTHER" id="PTHR11078:SF3">
    <property type="entry name" value="ANTITERMINATION NUSB DOMAIN-CONTAINING PROTEIN"/>
    <property type="match status" value="1"/>
</dbReference>